<dbReference type="OrthoDB" id="5429810at2"/>
<evidence type="ECO:0000256" key="1">
    <source>
        <dbReference type="ARBA" id="ARBA00022729"/>
    </source>
</evidence>
<sequence length="465" mass="52050">MNIKILPLGVAVCLSMSAPLSAAVNTISAGVSTGYEYFDRNYDNSNSPDDDDYSRLRVSPFITIISETERQSLDFTYAPSFWYDFDESEDDIDHKLSLEYLRMLTRYWNVSLADNLSITDEFNSYSPTTDPETGDIVSGGPGADVAGDTLRDQNGRRRYTNNSLSLGTMYTYYEDSSVSFDYVWAILRNDSDYSGSDYQDYDKHDFGLTVNHKINSKWRVTTSAGFIRGLYDSVENDSGSAIPADSDDVDEYRGSLSLNYRLNPLHALSGAYSYNLSDYDSNLRSDSEIHNVTLGWVWDVSPRLNLSFGAGPSYSKQDGQSGNWGSNENFGLNYTLEKGSVGLTAAHGFRFDNFDGTDQKGSTEFWNMQTSLQHAFTEYISGSAYASFAKEDSDESSENGTPSGFETVNSKVYATGLSVNYRFLEDYTAGISYGFVHYTSGNNEDDYDDHRASVTISYENELFQW</sequence>
<dbReference type="AlphaFoldDB" id="A0A1M7Y2D3"/>
<dbReference type="SUPFAM" id="SSF56935">
    <property type="entry name" value="Porins"/>
    <property type="match status" value="1"/>
</dbReference>
<keyword evidence="1 2" id="KW-0732">Signal</keyword>
<evidence type="ECO:0000313" key="4">
    <source>
        <dbReference type="Proteomes" id="UP000184603"/>
    </source>
</evidence>
<dbReference type="Gene3D" id="2.40.160.40">
    <property type="entry name" value="monomeric porin ompg"/>
    <property type="match status" value="1"/>
</dbReference>
<organism evidence="3 4">
    <name type="scientific">Desulfopila aestuarii DSM 18488</name>
    <dbReference type="NCBI Taxonomy" id="1121416"/>
    <lineage>
        <taxon>Bacteria</taxon>
        <taxon>Pseudomonadati</taxon>
        <taxon>Thermodesulfobacteriota</taxon>
        <taxon>Desulfobulbia</taxon>
        <taxon>Desulfobulbales</taxon>
        <taxon>Desulfocapsaceae</taxon>
        <taxon>Desulfopila</taxon>
    </lineage>
</organism>
<name>A0A1M7Y2D3_9BACT</name>
<protein>
    <submittedName>
        <fullName evidence="3">Putative beta-barrel porin 2</fullName>
    </submittedName>
</protein>
<reference evidence="3 4" key="1">
    <citation type="submission" date="2016-12" db="EMBL/GenBank/DDBJ databases">
        <authorList>
            <person name="Song W.-J."/>
            <person name="Kurnit D.M."/>
        </authorList>
    </citation>
    <scope>NUCLEOTIDE SEQUENCE [LARGE SCALE GENOMIC DNA]</scope>
    <source>
        <strain evidence="3 4">DSM 18488</strain>
    </source>
</reference>
<dbReference type="EMBL" id="FRFE01000005">
    <property type="protein sequence ID" value="SHO46108.1"/>
    <property type="molecule type" value="Genomic_DNA"/>
</dbReference>
<accession>A0A1M7Y2D3</accession>
<feature type="chain" id="PRO_5012794256" evidence="2">
    <location>
        <begin position="23"/>
        <end position="465"/>
    </location>
</feature>
<keyword evidence="4" id="KW-1185">Reference proteome</keyword>
<evidence type="ECO:0000256" key="2">
    <source>
        <dbReference type="SAM" id="SignalP"/>
    </source>
</evidence>
<proteinExistence type="predicted"/>
<dbReference type="RefSeq" id="WP_143170649.1">
    <property type="nucleotide sequence ID" value="NZ_FRFE01000005.1"/>
</dbReference>
<dbReference type="Proteomes" id="UP000184603">
    <property type="component" value="Unassembled WGS sequence"/>
</dbReference>
<dbReference type="STRING" id="1121416.SAMN02745220_01299"/>
<evidence type="ECO:0000313" key="3">
    <source>
        <dbReference type="EMBL" id="SHO46108.1"/>
    </source>
</evidence>
<dbReference type="InterPro" id="IPR053713">
    <property type="entry name" value="Bact_OM_Channel_sf"/>
</dbReference>
<gene>
    <name evidence="3" type="ORF">SAMN02745220_01299</name>
</gene>
<feature type="signal peptide" evidence="2">
    <location>
        <begin position="1"/>
        <end position="22"/>
    </location>
</feature>